<evidence type="ECO:0000256" key="5">
    <source>
        <dbReference type="ARBA" id="ARBA00007383"/>
    </source>
</evidence>
<evidence type="ECO:0000256" key="13">
    <source>
        <dbReference type="ARBA" id="ARBA00023211"/>
    </source>
</evidence>
<evidence type="ECO:0000256" key="15">
    <source>
        <dbReference type="PROSITE-ProRule" id="PRU01319"/>
    </source>
</evidence>
<reference evidence="18 19" key="1">
    <citation type="submission" date="2021-01" db="EMBL/GenBank/DDBJ databases">
        <title>Genomic Encyclopedia of Type Strains, Phase IV (KMG-IV): sequencing the most valuable type-strain genomes for metagenomic binning, comparative biology and taxonomic classification.</title>
        <authorList>
            <person name="Goeker M."/>
        </authorList>
    </citation>
    <scope>NUCLEOTIDE SEQUENCE [LARGE SCALE GENOMIC DNA]</scope>
    <source>
        <strain evidence="18 19">DSM 25879</strain>
    </source>
</reference>
<dbReference type="EMBL" id="JAFBED010000002">
    <property type="protein sequence ID" value="MBM7618970.1"/>
    <property type="molecule type" value="Genomic_DNA"/>
</dbReference>
<dbReference type="InterPro" id="IPR036397">
    <property type="entry name" value="RNaseH_sf"/>
</dbReference>
<feature type="binding site" evidence="14 15">
    <location>
        <position position="170"/>
    </location>
    <ligand>
        <name>a divalent metal cation</name>
        <dbReference type="ChEBI" id="CHEBI:60240"/>
    </ligand>
</feature>
<dbReference type="InterPro" id="IPR024567">
    <property type="entry name" value="RNase_HII/HIII_dom"/>
</dbReference>
<evidence type="ECO:0000313" key="18">
    <source>
        <dbReference type="EMBL" id="MBM7618970.1"/>
    </source>
</evidence>
<evidence type="ECO:0000256" key="12">
    <source>
        <dbReference type="ARBA" id="ARBA00022801"/>
    </source>
</evidence>
<gene>
    <name evidence="14" type="primary">rnhB</name>
    <name evidence="18" type="ORF">JOC95_000819</name>
</gene>
<dbReference type="Pfam" id="PF01351">
    <property type="entry name" value="RNase_HII"/>
    <property type="match status" value="1"/>
</dbReference>
<evidence type="ECO:0000256" key="9">
    <source>
        <dbReference type="ARBA" id="ARBA00022722"/>
    </source>
</evidence>
<keyword evidence="13 14" id="KW-0464">Manganese</keyword>
<comment type="subcellular location">
    <subcellularLocation>
        <location evidence="4 14">Cytoplasm</location>
    </subcellularLocation>
</comment>
<evidence type="ECO:0000256" key="8">
    <source>
        <dbReference type="ARBA" id="ARBA00022490"/>
    </source>
</evidence>
<evidence type="ECO:0000256" key="6">
    <source>
        <dbReference type="ARBA" id="ARBA00012180"/>
    </source>
</evidence>
<dbReference type="InterPro" id="IPR012337">
    <property type="entry name" value="RNaseH-like_sf"/>
</dbReference>
<dbReference type="CDD" id="cd07182">
    <property type="entry name" value="RNase_HII_bacteria_HII_like"/>
    <property type="match status" value="1"/>
</dbReference>
<dbReference type="PROSITE" id="PS51975">
    <property type="entry name" value="RNASE_H_2"/>
    <property type="match status" value="1"/>
</dbReference>
<name>A0ABS2NWC7_9BACI</name>
<keyword evidence="19" id="KW-1185">Reference proteome</keyword>
<evidence type="ECO:0000256" key="16">
    <source>
        <dbReference type="RuleBase" id="RU003515"/>
    </source>
</evidence>
<evidence type="ECO:0000259" key="17">
    <source>
        <dbReference type="PROSITE" id="PS51975"/>
    </source>
</evidence>
<organism evidence="18 19">
    <name type="scientific">Sutcliffiella tianshenii</name>
    <dbReference type="NCBI Taxonomy" id="1463404"/>
    <lineage>
        <taxon>Bacteria</taxon>
        <taxon>Bacillati</taxon>
        <taxon>Bacillota</taxon>
        <taxon>Bacilli</taxon>
        <taxon>Bacillales</taxon>
        <taxon>Bacillaceae</taxon>
        <taxon>Sutcliffiella</taxon>
    </lineage>
</organism>
<dbReference type="Gene3D" id="3.30.420.10">
    <property type="entry name" value="Ribonuclease H-like superfamily/Ribonuclease H"/>
    <property type="match status" value="1"/>
</dbReference>
<dbReference type="PANTHER" id="PTHR10954">
    <property type="entry name" value="RIBONUCLEASE H2 SUBUNIT A"/>
    <property type="match status" value="1"/>
</dbReference>
<dbReference type="GO" id="GO:0004523">
    <property type="term" value="F:RNA-DNA hybrid ribonuclease activity"/>
    <property type="evidence" value="ECO:0007669"/>
    <property type="project" value="UniProtKB-EC"/>
</dbReference>
<comment type="cofactor">
    <cofactor evidence="14 15">
        <name>Mn(2+)</name>
        <dbReference type="ChEBI" id="CHEBI:29035"/>
    </cofactor>
    <cofactor evidence="14 15">
        <name>Mg(2+)</name>
        <dbReference type="ChEBI" id="CHEBI:18420"/>
    </cofactor>
    <text evidence="14 15">Manganese or magnesium. Binds 1 divalent metal ion per monomer in the absence of substrate. May bind a second metal ion after substrate binding.</text>
</comment>
<dbReference type="RefSeq" id="WP_204413644.1">
    <property type="nucleotide sequence ID" value="NZ_JAFBED010000002.1"/>
</dbReference>
<comment type="function">
    <text evidence="3 14 16">Endonuclease that specifically degrades the RNA of RNA-DNA hybrids.</text>
</comment>
<comment type="cofactor">
    <cofactor evidence="2">
        <name>Mg(2+)</name>
        <dbReference type="ChEBI" id="CHEBI:18420"/>
    </cofactor>
</comment>
<keyword evidence="9 14" id="KW-0540">Nuclease</keyword>
<sequence length="257" mass="28927">MKNTPIKEIEAKLREVKSADDPYLNMLKNDERKGVRALLNRWEKRIEQDMQLHTQFEEMSQFESALYQQGCHHIAGVDEVGRGPLAGPVIAAAVILPKDFLLLGLTDSKKLSASKRAYFNEYIKEHAISYAFGIVDSKTIDRINIYEATKLAMRLAIEQLSVKADHLLIDAMKLDLDIPQTSIIKGDAKSISIAASSVLAKEARDTYMKELAAQYPEYGFEKNMGYGTSEHLEAIKEVGIMEEHRHSFSPVKELVVS</sequence>
<evidence type="ECO:0000256" key="7">
    <source>
        <dbReference type="ARBA" id="ARBA00019179"/>
    </source>
</evidence>
<keyword evidence="12 14" id="KW-0378">Hydrolase</keyword>
<comment type="catalytic activity">
    <reaction evidence="1 14 15 16">
        <text>Endonucleolytic cleavage to 5'-phosphomonoester.</text>
        <dbReference type="EC" id="3.1.26.4"/>
    </reaction>
</comment>
<evidence type="ECO:0000256" key="1">
    <source>
        <dbReference type="ARBA" id="ARBA00000077"/>
    </source>
</evidence>
<dbReference type="InterPro" id="IPR001352">
    <property type="entry name" value="RNase_HII/HIII"/>
</dbReference>
<dbReference type="HAMAP" id="MF_00052_B">
    <property type="entry name" value="RNase_HII_B"/>
    <property type="match status" value="1"/>
</dbReference>
<keyword evidence="8 14" id="KW-0963">Cytoplasm</keyword>
<dbReference type="Proteomes" id="UP000737402">
    <property type="component" value="Unassembled WGS sequence"/>
</dbReference>
<feature type="domain" description="RNase H type-2" evidence="17">
    <location>
        <begin position="72"/>
        <end position="257"/>
    </location>
</feature>
<dbReference type="EC" id="3.1.26.4" evidence="6 14"/>
<evidence type="ECO:0000256" key="11">
    <source>
        <dbReference type="ARBA" id="ARBA00022759"/>
    </source>
</evidence>
<evidence type="ECO:0000313" key="19">
    <source>
        <dbReference type="Proteomes" id="UP000737402"/>
    </source>
</evidence>
<dbReference type="PANTHER" id="PTHR10954:SF18">
    <property type="entry name" value="RIBONUCLEASE HII"/>
    <property type="match status" value="1"/>
</dbReference>
<evidence type="ECO:0000256" key="4">
    <source>
        <dbReference type="ARBA" id="ARBA00004496"/>
    </source>
</evidence>
<evidence type="ECO:0000256" key="10">
    <source>
        <dbReference type="ARBA" id="ARBA00022723"/>
    </source>
</evidence>
<dbReference type="NCBIfam" id="NF000595">
    <property type="entry name" value="PRK00015.1-3"/>
    <property type="match status" value="1"/>
</dbReference>
<keyword evidence="10 14" id="KW-0479">Metal-binding</keyword>
<dbReference type="NCBIfam" id="NF000594">
    <property type="entry name" value="PRK00015.1-1"/>
    <property type="match status" value="1"/>
</dbReference>
<feature type="binding site" evidence="14 15">
    <location>
        <position position="79"/>
    </location>
    <ligand>
        <name>a divalent metal cation</name>
        <dbReference type="ChEBI" id="CHEBI:60240"/>
    </ligand>
</feature>
<evidence type="ECO:0000256" key="3">
    <source>
        <dbReference type="ARBA" id="ARBA00004065"/>
    </source>
</evidence>
<evidence type="ECO:0000256" key="2">
    <source>
        <dbReference type="ARBA" id="ARBA00001946"/>
    </source>
</evidence>
<keyword evidence="11 14" id="KW-0255">Endonuclease</keyword>
<comment type="similarity">
    <text evidence="5 14 16">Belongs to the RNase HII family.</text>
</comment>
<protein>
    <recommendedName>
        <fullName evidence="7 14">Ribonuclease HII</fullName>
        <shortName evidence="14">RNase HII</shortName>
        <ecNumber evidence="6 14">3.1.26.4</ecNumber>
    </recommendedName>
</protein>
<comment type="caution">
    <text evidence="18">The sequence shown here is derived from an EMBL/GenBank/DDBJ whole genome shotgun (WGS) entry which is preliminary data.</text>
</comment>
<dbReference type="SUPFAM" id="SSF53098">
    <property type="entry name" value="Ribonuclease H-like"/>
    <property type="match status" value="1"/>
</dbReference>
<feature type="binding site" evidence="14 15">
    <location>
        <position position="78"/>
    </location>
    <ligand>
        <name>a divalent metal cation</name>
        <dbReference type="ChEBI" id="CHEBI:60240"/>
    </ligand>
</feature>
<accession>A0ABS2NWC7</accession>
<evidence type="ECO:0000256" key="14">
    <source>
        <dbReference type="HAMAP-Rule" id="MF_00052"/>
    </source>
</evidence>
<proteinExistence type="inferred from homology"/>
<dbReference type="InterPro" id="IPR022898">
    <property type="entry name" value="RNase_HII"/>
</dbReference>